<dbReference type="PANTHER" id="PTHR43280:SF2">
    <property type="entry name" value="HTH-TYPE TRANSCRIPTIONAL REGULATOR EXSA"/>
    <property type="match status" value="1"/>
</dbReference>
<dbReference type="SUPFAM" id="SSF46689">
    <property type="entry name" value="Homeodomain-like"/>
    <property type="match status" value="2"/>
</dbReference>
<dbReference type="Gene3D" id="2.60.120.10">
    <property type="entry name" value="Jelly Rolls"/>
    <property type="match status" value="1"/>
</dbReference>
<dbReference type="InterPro" id="IPR014710">
    <property type="entry name" value="RmlC-like_jellyroll"/>
</dbReference>
<accession>A0A3A9AY08</accession>
<gene>
    <name evidence="5" type="ORF">D7V94_07235</name>
</gene>
<evidence type="ECO:0000313" key="5">
    <source>
        <dbReference type="EMBL" id="RKI92453.1"/>
    </source>
</evidence>
<feature type="domain" description="HTH araC/xylS-type" evidence="4">
    <location>
        <begin position="194"/>
        <end position="292"/>
    </location>
</feature>
<keyword evidence="6" id="KW-1185">Reference proteome</keyword>
<dbReference type="Gene3D" id="1.10.10.60">
    <property type="entry name" value="Homeodomain-like"/>
    <property type="match status" value="2"/>
</dbReference>
<keyword evidence="1" id="KW-0805">Transcription regulation</keyword>
<evidence type="ECO:0000256" key="3">
    <source>
        <dbReference type="ARBA" id="ARBA00023163"/>
    </source>
</evidence>
<dbReference type="EMBL" id="RAYQ01000005">
    <property type="protein sequence ID" value="RKI92453.1"/>
    <property type="molecule type" value="Genomic_DNA"/>
</dbReference>
<dbReference type="PROSITE" id="PS01124">
    <property type="entry name" value="HTH_ARAC_FAMILY_2"/>
    <property type="match status" value="1"/>
</dbReference>
<proteinExistence type="predicted"/>
<evidence type="ECO:0000259" key="4">
    <source>
        <dbReference type="PROSITE" id="PS01124"/>
    </source>
</evidence>
<dbReference type="InterPro" id="IPR018060">
    <property type="entry name" value="HTH_AraC"/>
</dbReference>
<dbReference type="OrthoDB" id="9776971at2"/>
<dbReference type="GO" id="GO:0043565">
    <property type="term" value="F:sequence-specific DNA binding"/>
    <property type="evidence" value="ECO:0007669"/>
    <property type="project" value="InterPro"/>
</dbReference>
<dbReference type="PROSITE" id="PS00041">
    <property type="entry name" value="HTH_ARAC_FAMILY_1"/>
    <property type="match status" value="1"/>
</dbReference>
<keyword evidence="3" id="KW-0804">Transcription</keyword>
<evidence type="ECO:0000256" key="2">
    <source>
        <dbReference type="ARBA" id="ARBA00023125"/>
    </source>
</evidence>
<comment type="caution">
    <text evidence="5">The sequence shown here is derived from an EMBL/GenBank/DDBJ whole genome shotgun (WGS) entry which is preliminary data.</text>
</comment>
<reference evidence="5 6" key="1">
    <citation type="submission" date="2018-09" db="EMBL/GenBank/DDBJ databases">
        <title>Murine metabolic-syndrome-specific gut microbial biobank.</title>
        <authorList>
            <person name="Liu C."/>
        </authorList>
    </citation>
    <scope>NUCLEOTIDE SEQUENCE [LARGE SCALE GENOMIC DNA]</scope>
    <source>
        <strain evidence="5 6">0.1xD8-82</strain>
    </source>
</reference>
<dbReference type="InterPro" id="IPR009057">
    <property type="entry name" value="Homeodomain-like_sf"/>
</dbReference>
<evidence type="ECO:0000313" key="6">
    <source>
        <dbReference type="Proteomes" id="UP000280696"/>
    </source>
</evidence>
<dbReference type="Pfam" id="PF12833">
    <property type="entry name" value="HTH_18"/>
    <property type="match status" value="1"/>
</dbReference>
<sequence length="303" mass="34752">MNERVLMDKERIFSGMKDEAFRETHQYKNPAPVLLLQHTKETTFAAKAHWHDDLEISLLFKGLVRCYVGGKVKDVTDGRTCLVNSGEVHSTVPMFNGTDRSAPGITLLVKYDFVASIIPNYDKIMFAIPNVTVEKEIAVYLFEIADLYQNQKDVKASIEILGLVCKILCILLDTSTIERSSVDVNYWKDSERQKIILDYIHSNYNQPLKQGELADKFHFSKEYFCRFFKQYTGQTFKEYLTGCRLVHAEQMLRNSGSSILEVAQCSGFADEQAFIRAFKNQYKETPGKYRKNMGGGKKETLSR</sequence>
<dbReference type="SMART" id="SM00342">
    <property type="entry name" value="HTH_ARAC"/>
    <property type="match status" value="1"/>
</dbReference>
<dbReference type="PANTHER" id="PTHR43280">
    <property type="entry name" value="ARAC-FAMILY TRANSCRIPTIONAL REGULATOR"/>
    <property type="match status" value="1"/>
</dbReference>
<dbReference type="Proteomes" id="UP000280696">
    <property type="component" value="Unassembled WGS sequence"/>
</dbReference>
<dbReference type="InterPro" id="IPR018062">
    <property type="entry name" value="HTH_AraC-typ_CS"/>
</dbReference>
<dbReference type="InterPro" id="IPR020449">
    <property type="entry name" value="Tscrpt_reg_AraC-type_HTH"/>
</dbReference>
<organism evidence="5 6">
    <name type="scientific">Parablautia intestinalis</name>
    <dbReference type="NCBI Taxonomy" id="2320100"/>
    <lineage>
        <taxon>Bacteria</taxon>
        <taxon>Bacillati</taxon>
        <taxon>Bacillota</taxon>
        <taxon>Clostridia</taxon>
        <taxon>Lachnospirales</taxon>
        <taxon>Lachnospiraceae</taxon>
        <taxon>Parablautia</taxon>
    </lineage>
</organism>
<dbReference type="AlphaFoldDB" id="A0A3A9AY08"/>
<dbReference type="PRINTS" id="PR00032">
    <property type="entry name" value="HTHARAC"/>
</dbReference>
<dbReference type="InterPro" id="IPR003313">
    <property type="entry name" value="AraC-bd"/>
</dbReference>
<protein>
    <submittedName>
        <fullName evidence="5">AraC family transcriptional regulator</fullName>
    </submittedName>
</protein>
<evidence type="ECO:0000256" key="1">
    <source>
        <dbReference type="ARBA" id="ARBA00023015"/>
    </source>
</evidence>
<dbReference type="RefSeq" id="WP_120468248.1">
    <property type="nucleotide sequence ID" value="NZ_RAYQ01000005.1"/>
</dbReference>
<dbReference type="Pfam" id="PF02311">
    <property type="entry name" value="AraC_binding"/>
    <property type="match status" value="1"/>
</dbReference>
<name>A0A3A9AY08_9FIRM</name>
<keyword evidence="2" id="KW-0238">DNA-binding</keyword>
<dbReference type="GO" id="GO:0003700">
    <property type="term" value="F:DNA-binding transcription factor activity"/>
    <property type="evidence" value="ECO:0007669"/>
    <property type="project" value="InterPro"/>
</dbReference>